<feature type="transmembrane region" description="Helical" evidence="1">
    <location>
        <begin position="345"/>
        <end position="364"/>
    </location>
</feature>
<dbReference type="GO" id="GO:0022857">
    <property type="term" value="F:transmembrane transporter activity"/>
    <property type="evidence" value="ECO:0007669"/>
    <property type="project" value="InterPro"/>
</dbReference>
<evidence type="ECO:0000256" key="1">
    <source>
        <dbReference type="SAM" id="Phobius"/>
    </source>
</evidence>
<feature type="transmembrane region" description="Helical" evidence="1">
    <location>
        <begin position="730"/>
        <end position="748"/>
    </location>
</feature>
<evidence type="ECO:0000313" key="2">
    <source>
        <dbReference type="EMBL" id="AIF26657.1"/>
    </source>
</evidence>
<dbReference type="InterPro" id="IPR036259">
    <property type="entry name" value="MFS_trans_sf"/>
</dbReference>
<feature type="transmembrane region" description="Helical" evidence="1">
    <location>
        <begin position="602"/>
        <end position="624"/>
    </location>
</feature>
<dbReference type="Pfam" id="PF07690">
    <property type="entry name" value="MFS_1"/>
    <property type="match status" value="1"/>
</dbReference>
<proteinExistence type="predicted"/>
<feature type="transmembrane region" description="Helical" evidence="1">
    <location>
        <begin position="769"/>
        <end position="791"/>
    </location>
</feature>
<keyword evidence="1" id="KW-0812">Transmembrane</keyword>
<feature type="transmembrane region" description="Helical" evidence="1">
    <location>
        <begin position="811"/>
        <end position="831"/>
    </location>
</feature>
<feature type="transmembrane region" description="Helical" evidence="1">
    <location>
        <begin position="843"/>
        <end position="876"/>
    </location>
</feature>
<dbReference type="EMBL" id="KF540241">
    <property type="protein sequence ID" value="AIF26657.1"/>
    <property type="molecule type" value="Genomic_DNA"/>
</dbReference>
<dbReference type="Gene3D" id="1.20.1250.20">
    <property type="entry name" value="MFS general substrate transporter like domains"/>
    <property type="match status" value="1"/>
</dbReference>
<feature type="transmembrane region" description="Helical" evidence="1">
    <location>
        <begin position="567"/>
        <end position="590"/>
    </location>
</feature>
<name>A0A0H3UAK7_9BACT</name>
<feature type="transmembrane region" description="Helical" evidence="1">
    <location>
        <begin position="662"/>
        <end position="682"/>
    </location>
</feature>
<feature type="transmembrane region" description="Helical" evidence="1">
    <location>
        <begin position="636"/>
        <end position="656"/>
    </location>
</feature>
<feature type="transmembrane region" description="Helical" evidence="1">
    <location>
        <begin position="920"/>
        <end position="948"/>
    </location>
</feature>
<keyword evidence="1" id="KW-1133">Transmembrane helix</keyword>
<feature type="transmembrane region" description="Helical" evidence="1">
    <location>
        <begin position="20"/>
        <end position="40"/>
    </location>
</feature>
<dbReference type="SUPFAM" id="SSF103473">
    <property type="entry name" value="MFS general substrate transporter"/>
    <property type="match status" value="1"/>
</dbReference>
<sequence length="956" mass="105870">MHRFYEVVMEESKTKRRNIILILMIVIAVIAIVLSLNRYICEPWETEITIEDPILVQSKGGGSVVLTSDSRSIIVINKNNRIENRVSLGILNSTKYYTPCMALTNDAGYFVVHNRSVDSSTVVSEQIYKYNLEGKKGEVVFACKYDQFKLLEGSVLSVFERNGDCFAVVSNPDRNAIAVLKVSDGSSKSLEYANIQFDKTINSQMSISFAWYDNAKDRIFVMDQFGNAYSWSIDGSGAAWQTSDFESDAYYTALYANSAAINTSETNDKNIKPQFEDDRYNYLQHKPEAIKAIEGKSYLNSTLVQLRIWLFWLGVLVLSILILLVIGRSIHGLRVEGKHAELKRVAALIAIGLVCMIIVVFYSYELINSTVKHTTSTQRVVVQMEQANTEDLVSQAKEELDSIGRISVGTYNAIADSFYRTTSIGSNEELGVGYSLSIISNGRIYPIIMSERTILSASLSRSMYEVDELKANECVSTSNISPMGGFSNSRIVYTDQEGNAIATLYAYNDITVTTADYLKTCADLFIKLFVGALVVVYAVMEIMAWLAGARRRRSLKSAGIDFQGVALARPLVFLNIAVNACDSALIVLIVKDMLSGTEHANNLVLCSLPMTVMGLGFLLGGMLTNRLLSNYNAKRVLFTSTIIEIIALIGEAWSVFNKNVVLLLAFMLIMTIFNEVSIYYAGGYAATAPNDDLRRDINIGNKAAELSAYAVITVFAGYACSFFGNYTIYLVALVPALISLVIICLNKFDDRIIAHKDGKSDADSRKERLRFLLAPQIIILLLCGVFASQILGGYKSYVFPLFADQGGITKASISNIQVFAKAIVFFSLPVMNKYQKRLGDKNVIIVNNLILAAVFFMFVINQSVIWAVLTLIFTYIGGKGIDLSELSIWQEYALKNNVDLRMAQSVMSNVSQVFYMSKSPILGCLLGFGQVVSCVIIGGYLTVSAFVLKLGDKFKK</sequence>
<reference evidence="2" key="1">
    <citation type="submission" date="2013-08" db="EMBL/GenBank/DDBJ databases">
        <title>Comparison of modified E. coli strains.</title>
        <authorList>
            <person name="Juergensen J."/>
            <person name="Bonge A."/>
            <person name="Streit W.R."/>
        </authorList>
    </citation>
    <scope>NUCLEOTIDE SEQUENCE</scope>
</reference>
<feature type="transmembrane region" description="Helical" evidence="1">
    <location>
        <begin position="524"/>
        <end position="546"/>
    </location>
</feature>
<dbReference type="AlphaFoldDB" id="A0A0H3UAK7"/>
<accession>A0A0H3UAK7</accession>
<keyword evidence="1" id="KW-0472">Membrane</keyword>
<dbReference type="InterPro" id="IPR011701">
    <property type="entry name" value="MFS"/>
</dbReference>
<organism evidence="2">
    <name type="scientific">uncultured bacterium fosmid pJB77G10</name>
    <dbReference type="NCBI Taxonomy" id="1478069"/>
    <lineage>
        <taxon>Bacteria</taxon>
        <taxon>environmental samples</taxon>
    </lineage>
</organism>
<feature type="transmembrane region" description="Helical" evidence="1">
    <location>
        <begin position="306"/>
        <end position="325"/>
    </location>
</feature>
<protein>
    <submittedName>
        <fullName evidence="2">Uncharacterized protein</fullName>
    </submittedName>
</protein>